<proteinExistence type="predicted"/>
<name>A0A8S5QEN8_9CAUD</name>
<accession>A0A8S5QEN8</accession>
<protein>
    <submittedName>
        <fullName evidence="1">Uncharacterized protein</fullName>
    </submittedName>
</protein>
<reference evidence="1" key="1">
    <citation type="journal article" date="2021" name="Proc. Natl. Acad. Sci. U.S.A.">
        <title>A Catalog of Tens of Thousands of Viruses from Human Metagenomes Reveals Hidden Associations with Chronic Diseases.</title>
        <authorList>
            <person name="Tisza M.J."/>
            <person name="Buck C.B."/>
        </authorList>
    </citation>
    <scope>NUCLEOTIDE SEQUENCE</scope>
    <source>
        <strain evidence="1">CtEIp38</strain>
    </source>
</reference>
<organism evidence="1">
    <name type="scientific">Siphoviridae sp. ctEIp38</name>
    <dbReference type="NCBI Taxonomy" id="2825394"/>
    <lineage>
        <taxon>Viruses</taxon>
        <taxon>Duplodnaviria</taxon>
        <taxon>Heunggongvirae</taxon>
        <taxon>Uroviricota</taxon>
        <taxon>Caudoviricetes</taxon>
    </lineage>
</organism>
<sequence>MAVKLLHKVNAFKSRASGAKASGAFLINITKKLPIRLVVYNFFATFALSIRQTSSLKQ</sequence>
<evidence type="ECO:0000313" key="1">
    <source>
        <dbReference type="EMBL" id="DAE17273.1"/>
    </source>
</evidence>
<dbReference type="EMBL" id="BK015638">
    <property type="protein sequence ID" value="DAE17273.1"/>
    <property type="molecule type" value="Genomic_DNA"/>
</dbReference>